<comment type="caution">
    <text evidence="3">The sequence shown here is derived from an EMBL/GenBank/DDBJ whole genome shotgun (WGS) entry which is preliminary data.</text>
</comment>
<evidence type="ECO:0000256" key="1">
    <source>
        <dbReference type="ARBA" id="ARBA00022614"/>
    </source>
</evidence>
<dbReference type="InterPro" id="IPR003591">
    <property type="entry name" value="Leu-rich_rpt_typical-subtyp"/>
</dbReference>
<keyword evidence="1" id="KW-0433">Leucine-rich repeat</keyword>
<dbReference type="SMART" id="SM00364">
    <property type="entry name" value="LRR_BAC"/>
    <property type="match status" value="4"/>
</dbReference>
<dbReference type="Gene3D" id="3.80.10.10">
    <property type="entry name" value="Ribonuclease Inhibitor"/>
    <property type="match status" value="1"/>
</dbReference>
<name>A0AAW0N856_9GOBI</name>
<accession>A0AAW0N856</accession>
<dbReference type="GO" id="GO:0005737">
    <property type="term" value="C:cytoplasm"/>
    <property type="evidence" value="ECO:0007669"/>
    <property type="project" value="TreeGrafter"/>
</dbReference>
<evidence type="ECO:0000313" key="4">
    <source>
        <dbReference type="Proteomes" id="UP001460270"/>
    </source>
</evidence>
<reference evidence="4" key="1">
    <citation type="submission" date="2024-04" db="EMBL/GenBank/DDBJ databases">
        <title>Salinicola lusitanus LLJ914,a marine bacterium isolated from the Okinawa Trough.</title>
        <authorList>
            <person name="Li J."/>
        </authorList>
    </citation>
    <scope>NUCLEOTIDE SEQUENCE [LARGE SCALE GENOMIC DNA]</scope>
</reference>
<dbReference type="PANTHER" id="PTHR48051">
    <property type="match status" value="1"/>
</dbReference>
<proteinExistence type="predicted"/>
<dbReference type="SMART" id="SM00369">
    <property type="entry name" value="LRR_TYP"/>
    <property type="match status" value="3"/>
</dbReference>
<evidence type="ECO:0000256" key="2">
    <source>
        <dbReference type="ARBA" id="ARBA00022737"/>
    </source>
</evidence>
<dbReference type="InterPro" id="IPR001611">
    <property type="entry name" value="Leu-rich_rpt"/>
</dbReference>
<dbReference type="InterPro" id="IPR050216">
    <property type="entry name" value="LRR_domain-containing"/>
</dbReference>
<gene>
    <name evidence="3" type="ORF">WMY93_022305</name>
</gene>
<protein>
    <submittedName>
        <fullName evidence="3">Uncharacterized protein</fullName>
    </submittedName>
</protein>
<dbReference type="InterPro" id="IPR032675">
    <property type="entry name" value="LRR_dom_sf"/>
</dbReference>
<dbReference type="SUPFAM" id="SSF52058">
    <property type="entry name" value="L domain-like"/>
    <property type="match status" value="1"/>
</dbReference>
<evidence type="ECO:0000313" key="3">
    <source>
        <dbReference type="EMBL" id="KAK7893153.1"/>
    </source>
</evidence>
<dbReference type="Proteomes" id="UP001460270">
    <property type="component" value="Unassembled WGS sequence"/>
</dbReference>
<dbReference type="Pfam" id="PF13855">
    <property type="entry name" value="LRR_8"/>
    <property type="match status" value="2"/>
</dbReference>
<dbReference type="PANTHER" id="PTHR48051:SF1">
    <property type="entry name" value="RAS SUPPRESSOR PROTEIN 1"/>
    <property type="match status" value="1"/>
</dbReference>
<dbReference type="EMBL" id="JBBPFD010000016">
    <property type="protein sequence ID" value="KAK7893153.1"/>
    <property type="molecule type" value="Genomic_DNA"/>
</dbReference>
<dbReference type="AlphaFoldDB" id="A0AAW0N856"/>
<keyword evidence="4" id="KW-1185">Reference proteome</keyword>
<keyword evidence="2" id="KW-0677">Repeat</keyword>
<dbReference type="PROSITE" id="PS51450">
    <property type="entry name" value="LRR"/>
    <property type="match status" value="2"/>
</dbReference>
<organism evidence="3 4">
    <name type="scientific">Mugilogobius chulae</name>
    <name type="common">yellowstripe goby</name>
    <dbReference type="NCBI Taxonomy" id="88201"/>
    <lineage>
        <taxon>Eukaryota</taxon>
        <taxon>Metazoa</taxon>
        <taxon>Chordata</taxon>
        <taxon>Craniata</taxon>
        <taxon>Vertebrata</taxon>
        <taxon>Euteleostomi</taxon>
        <taxon>Actinopterygii</taxon>
        <taxon>Neopterygii</taxon>
        <taxon>Teleostei</taxon>
        <taxon>Neoteleostei</taxon>
        <taxon>Acanthomorphata</taxon>
        <taxon>Gobiaria</taxon>
        <taxon>Gobiiformes</taxon>
        <taxon>Gobioidei</taxon>
        <taxon>Gobiidae</taxon>
        <taxon>Gobionellinae</taxon>
        <taxon>Mugilogobius</taxon>
    </lineage>
</organism>
<sequence length="266" mass="29534">MPNPATKLDNGTKVTLEMAQNLLKKTSEGHHKIMLSCMGICHFPTCLLRFDDLEELDLSRNRLIKLPDEFGKLVRLKQLDLHSNNLELLPETILEVLHLGSNRLSVLPESMAEMQKLTKLDLSSNQFRQLPECVQYLSRKTQLVFRGNFIKSSEVKTVGGGKSGVPKLSRRSLVLTAQEKGKMEEKIEEDAVPQFAKPAEHVWAGNKTHLLSISSSASVFLPFLLTTTLPDNSIIFGLSSPSLSPVTVSSASLHTASAVWDINDQF</sequence>